<gene>
    <name evidence="1" type="ORF">SAMN05216279_107252</name>
</gene>
<dbReference type="GeneID" id="57558981"/>
<name>A0A1G5NTF5_9PSED</name>
<dbReference type="Proteomes" id="UP000183046">
    <property type="component" value="Unassembled WGS sequence"/>
</dbReference>
<organism evidence="1 2">
    <name type="scientific">Pseudomonas oryzihabitans</name>
    <dbReference type="NCBI Taxonomy" id="47885"/>
    <lineage>
        <taxon>Bacteria</taxon>
        <taxon>Pseudomonadati</taxon>
        <taxon>Pseudomonadota</taxon>
        <taxon>Gammaproteobacteria</taxon>
        <taxon>Pseudomonadales</taxon>
        <taxon>Pseudomonadaceae</taxon>
        <taxon>Pseudomonas</taxon>
    </lineage>
</organism>
<dbReference type="RefSeq" id="WP_132832609.1">
    <property type="nucleotide sequence ID" value="NZ_CP044074.1"/>
</dbReference>
<evidence type="ECO:0000313" key="2">
    <source>
        <dbReference type="Proteomes" id="UP000183046"/>
    </source>
</evidence>
<dbReference type="OrthoDB" id="6905516at2"/>
<reference evidence="2" key="1">
    <citation type="submission" date="2016-10" db="EMBL/GenBank/DDBJ databases">
        <authorList>
            <person name="de Groot N.N."/>
        </authorList>
    </citation>
    <scope>NUCLEOTIDE SEQUENCE [LARGE SCALE GENOMIC DNA]</scope>
    <source>
        <strain evidence="2">DSM 15758</strain>
    </source>
</reference>
<dbReference type="AlphaFoldDB" id="A0A1G5NTF5"/>
<dbReference type="EMBL" id="FMWB01000007">
    <property type="protein sequence ID" value="SCZ40613.1"/>
    <property type="molecule type" value="Genomic_DNA"/>
</dbReference>
<accession>A0A1G5NTF5</accession>
<evidence type="ECO:0000313" key="1">
    <source>
        <dbReference type="EMBL" id="SCZ40613.1"/>
    </source>
</evidence>
<protein>
    <recommendedName>
        <fullName evidence="3">Methyl-accepting chemotaxis protein</fullName>
    </recommendedName>
</protein>
<evidence type="ECO:0008006" key="3">
    <source>
        <dbReference type="Google" id="ProtNLM"/>
    </source>
</evidence>
<proteinExistence type="predicted"/>
<sequence length="63" mass="6973">MNTVAMDRATAESTGAGNLVDTASGQALRASISAMRRTTSQVQRINDQLWEVWPDGRRKLLLR</sequence>
<comment type="caution">
    <text evidence="1">The sequence shown here is derived from an EMBL/GenBank/DDBJ whole genome shotgun (WGS) entry which is preliminary data.</text>
</comment>